<feature type="transmembrane region" description="Helical" evidence="1">
    <location>
        <begin position="29"/>
        <end position="46"/>
    </location>
</feature>
<evidence type="ECO:0000256" key="1">
    <source>
        <dbReference type="SAM" id="Phobius"/>
    </source>
</evidence>
<feature type="transmembrane region" description="Helical" evidence="1">
    <location>
        <begin position="6"/>
        <end position="24"/>
    </location>
</feature>
<keyword evidence="1" id="KW-0472">Membrane</keyword>
<comment type="caution">
    <text evidence="3">The sequence shown here is derived from an EMBL/GenBank/DDBJ whole genome shotgun (WGS) entry which is preliminary data.</text>
</comment>
<sequence>MTKSKIFLYLCLSFIAGISFGLIFQISQLLILGFLIFALIPISVFWKYKRIAVFSFCLLFFILGMWRYYLFQLKIENNDFENYINQDVVFESIITNQPVLKEKSQQFEVQPDNFNGKIIITTSKYPEYEYGDKVKIAGKLEDPPIFEDFSYKDYLARKGVYALIFFPEIGLLEKDFGNGIVKTLFSIKNSLKQSLNRIIPLPQSALLEG</sequence>
<feature type="transmembrane region" description="Helical" evidence="1">
    <location>
        <begin position="52"/>
        <end position="70"/>
    </location>
</feature>
<organism evidence="3">
    <name type="scientific">marine sediment metagenome</name>
    <dbReference type="NCBI Taxonomy" id="412755"/>
    <lineage>
        <taxon>unclassified sequences</taxon>
        <taxon>metagenomes</taxon>
        <taxon>ecological metagenomes</taxon>
    </lineage>
</organism>
<protein>
    <recommendedName>
        <fullName evidence="2">DUF4131 domain-containing protein</fullName>
    </recommendedName>
</protein>
<proteinExistence type="predicted"/>
<dbReference type="AlphaFoldDB" id="A0A0F9I2Y1"/>
<dbReference type="InterPro" id="IPR025405">
    <property type="entry name" value="DUF4131"/>
</dbReference>
<accession>A0A0F9I2Y1</accession>
<name>A0A0F9I2Y1_9ZZZZ</name>
<reference evidence="3" key="1">
    <citation type="journal article" date="2015" name="Nature">
        <title>Complex archaea that bridge the gap between prokaryotes and eukaryotes.</title>
        <authorList>
            <person name="Spang A."/>
            <person name="Saw J.H."/>
            <person name="Jorgensen S.L."/>
            <person name="Zaremba-Niedzwiedzka K."/>
            <person name="Martijn J."/>
            <person name="Lind A.E."/>
            <person name="van Eijk R."/>
            <person name="Schleper C."/>
            <person name="Guy L."/>
            <person name="Ettema T.J."/>
        </authorList>
    </citation>
    <scope>NUCLEOTIDE SEQUENCE</scope>
</reference>
<feature type="non-terminal residue" evidence="3">
    <location>
        <position position="209"/>
    </location>
</feature>
<dbReference type="EMBL" id="LAZR01013436">
    <property type="protein sequence ID" value="KKM21961.1"/>
    <property type="molecule type" value="Genomic_DNA"/>
</dbReference>
<gene>
    <name evidence="3" type="ORF">LCGC14_1630150</name>
</gene>
<evidence type="ECO:0000313" key="3">
    <source>
        <dbReference type="EMBL" id="KKM21961.1"/>
    </source>
</evidence>
<evidence type="ECO:0000259" key="2">
    <source>
        <dbReference type="Pfam" id="PF13567"/>
    </source>
</evidence>
<feature type="domain" description="DUF4131" evidence="2">
    <location>
        <begin position="29"/>
        <end position="169"/>
    </location>
</feature>
<keyword evidence="1" id="KW-0812">Transmembrane</keyword>
<dbReference type="Pfam" id="PF13567">
    <property type="entry name" value="DUF4131"/>
    <property type="match status" value="1"/>
</dbReference>
<keyword evidence="1" id="KW-1133">Transmembrane helix</keyword>